<dbReference type="SUPFAM" id="SSF48403">
    <property type="entry name" value="Ankyrin repeat"/>
    <property type="match status" value="1"/>
</dbReference>
<accession>A0A7R9FH85</accession>
<dbReference type="Pfam" id="PF12796">
    <property type="entry name" value="Ank_2"/>
    <property type="match status" value="1"/>
</dbReference>
<evidence type="ECO:0000256" key="1">
    <source>
        <dbReference type="ARBA" id="ARBA00022737"/>
    </source>
</evidence>
<dbReference type="EMBL" id="OE000336">
    <property type="protein sequence ID" value="CAD7453449.1"/>
    <property type="molecule type" value="Genomic_DNA"/>
</dbReference>
<dbReference type="GO" id="GO:0005634">
    <property type="term" value="C:nucleus"/>
    <property type="evidence" value="ECO:0007669"/>
    <property type="project" value="TreeGrafter"/>
</dbReference>
<dbReference type="GO" id="GO:0061629">
    <property type="term" value="F:RNA polymerase II-specific DNA-binding transcription factor binding"/>
    <property type="evidence" value="ECO:0007669"/>
    <property type="project" value="TreeGrafter"/>
</dbReference>
<dbReference type="GO" id="GO:0006357">
    <property type="term" value="P:regulation of transcription by RNA polymerase II"/>
    <property type="evidence" value="ECO:0007669"/>
    <property type="project" value="TreeGrafter"/>
</dbReference>
<evidence type="ECO:0000256" key="2">
    <source>
        <dbReference type="ARBA" id="ARBA00023043"/>
    </source>
</evidence>
<organism evidence="4">
    <name type="scientific">Timema tahoe</name>
    <dbReference type="NCBI Taxonomy" id="61484"/>
    <lineage>
        <taxon>Eukaryota</taxon>
        <taxon>Metazoa</taxon>
        <taxon>Ecdysozoa</taxon>
        <taxon>Arthropoda</taxon>
        <taxon>Hexapoda</taxon>
        <taxon>Insecta</taxon>
        <taxon>Pterygota</taxon>
        <taxon>Neoptera</taxon>
        <taxon>Polyneoptera</taxon>
        <taxon>Phasmatodea</taxon>
        <taxon>Timematodea</taxon>
        <taxon>Timematoidea</taxon>
        <taxon>Timematidae</taxon>
        <taxon>Timema</taxon>
    </lineage>
</organism>
<sequence>MWLCCYKSDGNTAFLRAARAGHLDKVLEHLKANIDINTSNSVRYPFLYYVFEPNYHDHRKKNNARQEISENNGLNALHLASKDGHVHVVTELLKRGAVVDAATKKGNTALHIASLVGYKNVDCISGHVNKGVNLVKYGLPVTEVRLMGPAEKTHLCPLVQGVGSEQDMDTLRSILTTQELFRDDGLVRYH</sequence>
<dbReference type="SMART" id="SM00248">
    <property type="entry name" value="ANK"/>
    <property type="match status" value="3"/>
</dbReference>
<dbReference type="Gene3D" id="1.25.40.20">
    <property type="entry name" value="Ankyrin repeat-containing domain"/>
    <property type="match status" value="1"/>
</dbReference>
<feature type="repeat" description="ANK" evidence="3">
    <location>
        <begin position="72"/>
        <end position="104"/>
    </location>
</feature>
<evidence type="ECO:0000313" key="4">
    <source>
        <dbReference type="EMBL" id="CAD7453449.1"/>
    </source>
</evidence>
<keyword evidence="1" id="KW-0677">Repeat</keyword>
<dbReference type="PANTHER" id="PTHR24126:SF46">
    <property type="entry name" value="ANKYRIN-3"/>
    <property type="match status" value="1"/>
</dbReference>
<dbReference type="InterPro" id="IPR002110">
    <property type="entry name" value="Ankyrin_rpt"/>
</dbReference>
<keyword evidence="2 3" id="KW-0040">ANK repeat</keyword>
<gene>
    <name evidence="4" type="ORF">TTEB3V08_LOCUS1587</name>
</gene>
<reference evidence="4" key="1">
    <citation type="submission" date="2020-11" db="EMBL/GenBank/DDBJ databases">
        <authorList>
            <person name="Tran Van P."/>
        </authorList>
    </citation>
    <scope>NUCLEOTIDE SEQUENCE</scope>
</reference>
<dbReference type="PROSITE" id="PS50088">
    <property type="entry name" value="ANK_REPEAT"/>
    <property type="match status" value="1"/>
</dbReference>
<protein>
    <submittedName>
        <fullName evidence="4">Uncharacterized protein</fullName>
    </submittedName>
</protein>
<dbReference type="PROSITE" id="PS50297">
    <property type="entry name" value="ANK_REP_REGION"/>
    <property type="match status" value="1"/>
</dbReference>
<dbReference type="PANTHER" id="PTHR24126">
    <property type="entry name" value="ANKYRIN REPEAT, PH AND SEC7 DOMAIN CONTAINING PROTEIN SECG-RELATED"/>
    <property type="match status" value="1"/>
</dbReference>
<dbReference type="InterPro" id="IPR036770">
    <property type="entry name" value="Ankyrin_rpt-contain_sf"/>
</dbReference>
<name>A0A7R9FH85_9NEOP</name>
<proteinExistence type="predicted"/>
<dbReference type="AlphaFoldDB" id="A0A7R9FH85"/>
<evidence type="ECO:0000256" key="3">
    <source>
        <dbReference type="PROSITE-ProRule" id="PRU00023"/>
    </source>
</evidence>